<gene>
    <name evidence="2" type="ORF">GCM10023313_29750</name>
</gene>
<keyword evidence="1" id="KW-0732">Signal</keyword>
<evidence type="ECO:0000313" key="2">
    <source>
        <dbReference type="EMBL" id="GAA4923549.1"/>
    </source>
</evidence>
<feature type="chain" id="PRO_5047319930" evidence="1">
    <location>
        <begin position="20"/>
        <end position="173"/>
    </location>
</feature>
<reference evidence="3" key="1">
    <citation type="journal article" date="2019" name="Int. J. Syst. Evol. Microbiol.">
        <title>The Global Catalogue of Microorganisms (GCM) 10K type strain sequencing project: providing services to taxonomists for standard genome sequencing and annotation.</title>
        <authorList>
            <consortium name="The Broad Institute Genomics Platform"/>
            <consortium name="The Broad Institute Genome Sequencing Center for Infectious Disease"/>
            <person name="Wu L."/>
            <person name="Ma J."/>
        </authorList>
    </citation>
    <scope>NUCLEOTIDE SEQUENCE [LARGE SCALE GENOMIC DNA]</scope>
    <source>
        <strain evidence="3">JCM 18283</strain>
    </source>
</reference>
<proteinExistence type="predicted"/>
<dbReference type="EMBL" id="BAABJI010000002">
    <property type="protein sequence ID" value="GAA4923549.1"/>
    <property type="molecule type" value="Genomic_DNA"/>
</dbReference>
<comment type="caution">
    <text evidence="2">The sequence shown here is derived from an EMBL/GenBank/DDBJ whole genome shotgun (WGS) entry which is preliminary data.</text>
</comment>
<keyword evidence="3" id="KW-1185">Reference proteome</keyword>
<dbReference type="RefSeq" id="WP_345332016.1">
    <property type="nucleotide sequence ID" value="NZ_BAABJI010000002.1"/>
</dbReference>
<evidence type="ECO:0000313" key="3">
    <source>
        <dbReference type="Proteomes" id="UP001501436"/>
    </source>
</evidence>
<evidence type="ECO:0000256" key="1">
    <source>
        <dbReference type="SAM" id="SignalP"/>
    </source>
</evidence>
<name>A0ABP9FZL1_9SPHI</name>
<sequence length="173" mass="20515">MIKHLVLFWLLLTPVIIFAKQTQSDTARYKAPILWIVNFSDGREPVLTRYFLVDRKNEEYQSFLKERTDYNAFEHLNAKIVSIIKLKPGTQPLTLSDLYNRYKIPKQYRKLTVRFDDEIMDHPETMLTSANQIRSVKIKNSKTGKYIEIISTNYESIKEMRESYRKCNNVGQQ</sequence>
<accession>A0ABP9FZL1</accession>
<organism evidence="2 3">
    <name type="scientific">Mucilaginibacter defluvii</name>
    <dbReference type="NCBI Taxonomy" id="1196019"/>
    <lineage>
        <taxon>Bacteria</taxon>
        <taxon>Pseudomonadati</taxon>
        <taxon>Bacteroidota</taxon>
        <taxon>Sphingobacteriia</taxon>
        <taxon>Sphingobacteriales</taxon>
        <taxon>Sphingobacteriaceae</taxon>
        <taxon>Mucilaginibacter</taxon>
    </lineage>
</organism>
<protein>
    <submittedName>
        <fullName evidence="2">Uncharacterized protein</fullName>
    </submittedName>
</protein>
<dbReference type="Proteomes" id="UP001501436">
    <property type="component" value="Unassembled WGS sequence"/>
</dbReference>
<feature type="signal peptide" evidence="1">
    <location>
        <begin position="1"/>
        <end position="19"/>
    </location>
</feature>